<accession>A0A3N0XJ24</accession>
<organism evidence="1 2">
    <name type="scientific">Anabarilius grahami</name>
    <name type="common">Kanglang fish</name>
    <name type="synonym">Barilius grahami</name>
    <dbReference type="NCBI Taxonomy" id="495550"/>
    <lineage>
        <taxon>Eukaryota</taxon>
        <taxon>Metazoa</taxon>
        <taxon>Chordata</taxon>
        <taxon>Craniata</taxon>
        <taxon>Vertebrata</taxon>
        <taxon>Euteleostomi</taxon>
        <taxon>Actinopterygii</taxon>
        <taxon>Neopterygii</taxon>
        <taxon>Teleostei</taxon>
        <taxon>Ostariophysi</taxon>
        <taxon>Cypriniformes</taxon>
        <taxon>Xenocyprididae</taxon>
        <taxon>Xenocypridinae</taxon>
        <taxon>Xenocypridinae incertae sedis</taxon>
        <taxon>Anabarilius</taxon>
    </lineage>
</organism>
<protein>
    <submittedName>
        <fullName evidence="1">Uncharacterized protein</fullName>
    </submittedName>
</protein>
<evidence type="ECO:0000313" key="1">
    <source>
        <dbReference type="EMBL" id="ROI37397.1"/>
    </source>
</evidence>
<dbReference type="Proteomes" id="UP000281406">
    <property type="component" value="Unassembled WGS sequence"/>
</dbReference>
<reference evidence="1 2" key="1">
    <citation type="submission" date="2018-10" db="EMBL/GenBank/DDBJ databases">
        <title>Genome assembly for a Yunnan-Guizhou Plateau 3E fish, Anabarilius grahami (Regan), and its evolutionary and genetic applications.</title>
        <authorList>
            <person name="Jiang W."/>
        </authorList>
    </citation>
    <scope>NUCLEOTIDE SEQUENCE [LARGE SCALE GENOMIC DNA]</scope>
    <source>
        <strain evidence="1">AG-KIZ</strain>
        <tissue evidence="1">Muscle</tissue>
    </source>
</reference>
<sequence length="159" mass="17942">MSDKGDNCKDERYDRGSDEVKTVKRTGTVGVAVMALRGIWRATVNSWNGQDFSWRDRLHDQDLALAVSTVKCIKSLNPLRADLGSVFLYPGCSDRTELILKQTSETLDIHMDPNQQGEVCILTRERSMPVRLHHSQPRREPLMTIHSQLPSLGLLNPCV</sequence>
<evidence type="ECO:0000313" key="2">
    <source>
        <dbReference type="Proteomes" id="UP000281406"/>
    </source>
</evidence>
<dbReference type="EMBL" id="RJVU01072342">
    <property type="protein sequence ID" value="ROI37397.1"/>
    <property type="molecule type" value="Genomic_DNA"/>
</dbReference>
<comment type="caution">
    <text evidence="1">The sequence shown here is derived from an EMBL/GenBank/DDBJ whole genome shotgun (WGS) entry which is preliminary data.</text>
</comment>
<name>A0A3N0XJ24_ANAGA</name>
<gene>
    <name evidence="1" type="ORF">DPX16_5079</name>
</gene>
<keyword evidence="2" id="KW-1185">Reference proteome</keyword>
<dbReference type="AlphaFoldDB" id="A0A3N0XJ24"/>
<proteinExistence type="predicted"/>